<evidence type="ECO:0008006" key="3">
    <source>
        <dbReference type="Google" id="ProtNLM"/>
    </source>
</evidence>
<keyword evidence="2" id="KW-1185">Reference proteome</keyword>
<evidence type="ECO:0000313" key="1">
    <source>
        <dbReference type="EMBL" id="MFC6095811.1"/>
    </source>
</evidence>
<name>A0ABW1PJM1_9FLAO</name>
<proteinExistence type="predicted"/>
<dbReference type="RefSeq" id="WP_379790485.1">
    <property type="nucleotide sequence ID" value="NZ_JBHSQB010000004.1"/>
</dbReference>
<accession>A0ABW1PJM1</accession>
<sequence>MNDIEIFNLNNYVLPEISPQFGKKWTLNGEQNSFFKYIKERFNGSPTNAGIIKAYSKYIYGNGLADLKGNNIHKFISKQDVKLICESYKMYGQFTLQVIWSQGSKLLKQEPQPIQFKYMNTAKIGLSLNTIGEVDGYFYSYDWENTSKYKPKFYPKFDGIYKDNPIEVITFSRTSDEDYFANPDYLSGLQWAHIEEEMSNSAINHILNGFSAGKIINCRGGVPPTEELREEYKNKILKKLTGSSNNNKVIVSFSNGMDSGTDIEVKNIEVGQLDAQLDYFSLEAQKKLFAAHEVVSPILFGDRSGNGLGSGSNSDEMQQALKILYRQSINPMREDILDSLQILFKYTDIPNTELVFDDFEELKVSKNNDIENA</sequence>
<reference evidence="2" key="1">
    <citation type="journal article" date="2019" name="Int. J. Syst. Evol. Microbiol.">
        <title>The Global Catalogue of Microorganisms (GCM) 10K type strain sequencing project: providing services to taxonomists for standard genome sequencing and annotation.</title>
        <authorList>
            <consortium name="The Broad Institute Genomics Platform"/>
            <consortium name="The Broad Institute Genome Sequencing Center for Infectious Disease"/>
            <person name="Wu L."/>
            <person name="Ma J."/>
        </authorList>
    </citation>
    <scope>NUCLEOTIDE SEQUENCE [LARGE SCALE GENOMIC DNA]</scope>
    <source>
        <strain evidence="2">CCUG 49679</strain>
    </source>
</reference>
<evidence type="ECO:0000313" key="2">
    <source>
        <dbReference type="Proteomes" id="UP001596287"/>
    </source>
</evidence>
<gene>
    <name evidence="1" type="ORF">ACFPVY_04060</name>
</gene>
<protein>
    <recommendedName>
        <fullName evidence="3">Phage portal protein</fullName>
    </recommendedName>
</protein>
<dbReference type="EMBL" id="JBHSQB010000004">
    <property type="protein sequence ID" value="MFC6095811.1"/>
    <property type="molecule type" value="Genomic_DNA"/>
</dbReference>
<organism evidence="1 2">
    <name type="scientific">Flavobacterium qiangtangense</name>
    <dbReference type="NCBI Taxonomy" id="1442595"/>
    <lineage>
        <taxon>Bacteria</taxon>
        <taxon>Pseudomonadati</taxon>
        <taxon>Bacteroidota</taxon>
        <taxon>Flavobacteriia</taxon>
        <taxon>Flavobacteriales</taxon>
        <taxon>Flavobacteriaceae</taxon>
        <taxon>Flavobacterium</taxon>
    </lineage>
</organism>
<dbReference type="Proteomes" id="UP001596287">
    <property type="component" value="Unassembled WGS sequence"/>
</dbReference>
<comment type="caution">
    <text evidence="1">The sequence shown here is derived from an EMBL/GenBank/DDBJ whole genome shotgun (WGS) entry which is preliminary data.</text>
</comment>